<dbReference type="Proteomes" id="UP000246085">
    <property type="component" value="Chromosome BRAD3257"/>
</dbReference>
<reference evidence="4 5" key="1">
    <citation type="submission" date="2018-03" db="EMBL/GenBank/DDBJ databases">
        <authorList>
            <person name="Gully D."/>
        </authorList>
    </citation>
    <scope>NUCLEOTIDE SEQUENCE [LARGE SCALE GENOMIC DNA]</scope>
    <source>
        <strain evidence="4">ORS3257</strain>
    </source>
</reference>
<organism evidence="4 5">
    <name type="scientific">Bradyrhizobium vignae</name>
    <dbReference type="NCBI Taxonomy" id="1549949"/>
    <lineage>
        <taxon>Bacteria</taxon>
        <taxon>Pseudomonadati</taxon>
        <taxon>Pseudomonadota</taxon>
        <taxon>Alphaproteobacteria</taxon>
        <taxon>Hyphomicrobiales</taxon>
        <taxon>Nitrobacteraceae</taxon>
        <taxon>Bradyrhizobium</taxon>
    </lineage>
</organism>
<sequence length="111" mass="12474">MSTGYRNPPKANRFKKGQSGNPKGRPRQAKRRMSTAYLFRKVANEQVAIELDGGEVMMTRWEALLRQIHTLALNKDAGAARLLHQIRKHFPGSAAPGDKFITVLSDNDMKL</sequence>
<feature type="compositionally biased region" description="Basic residues" evidence="1">
    <location>
        <begin position="24"/>
        <end position="33"/>
    </location>
</feature>
<evidence type="ECO:0000313" key="5">
    <source>
        <dbReference type="Proteomes" id="UP000246085"/>
    </source>
</evidence>
<proteinExistence type="predicted"/>
<feature type="region of interest" description="Disordered" evidence="1">
    <location>
        <begin position="1"/>
        <end position="33"/>
    </location>
</feature>
<accession>A0A2U3Q8H7</accession>
<evidence type="ECO:0000313" key="6">
    <source>
        <dbReference type="Proteomes" id="UP000669317"/>
    </source>
</evidence>
<evidence type="ECO:0000256" key="1">
    <source>
        <dbReference type="SAM" id="MobiDB-lite"/>
    </source>
</evidence>
<gene>
    <name evidence="4" type="ORF">BRAD3257_6774</name>
    <name evidence="3" type="ORF">JWS04_22945</name>
</gene>
<feature type="domain" description="DUF5681" evidence="2">
    <location>
        <begin position="10"/>
        <end position="85"/>
    </location>
</feature>
<dbReference type="Proteomes" id="UP000669317">
    <property type="component" value="Unassembled WGS sequence"/>
</dbReference>
<reference evidence="3 6" key="2">
    <citation type="submission" date="2021-03" db="EMBL/GenBank/DDBJ databases">
        <title>Genome Sequence of Bradyrhizobium vignae strain ISRA400.</title>
        <authorList>
            <person name="Tisa L.S."/>
            <person name="Svistoonoff S."/>
            <person name="Hocher V."/>
            <person name="Fall S."/>
            <person name="Zaiya A."/>
            <person name="Naing D."/>
            <person name="Niang N."/>
            <person name="Diouf A."/>
            <person name="Dasylva M.C."/>
            <person name="Toure O."/>
            <person name="Gueye M."/>
            <person name="Gully D."/>
            <person name="Tisseyre P."/>
            <person name="Simpson S."/>
            <person name="Morris K."/>
            <person name="Thomas W.K."/>
        </authorList>
    </citation>
    <scope>NUCLEOTIDE SEQUENCE [LARGE SCALE GENOMIC DNA]</scope>
    <source>
        <strain evidence="3 6">ISRA400</strain>
    </source>
</reference>
<dbReference type="EMBL" id="JAGIKT010000053">
    <property type="protein sequence ID" value="MBP0113888.1"/>
    <property type="molecule type" value="Genomic_DNA"/>
</dbReference>
<evidence type="ECO:0000259" key="2">
    <source>
        <dbReference type="Pfam" id="PF18932"/>
    </source>
</evidence>
<dbReference type="KEGG" id="bvz:BRAD3257_6774"/>
<evidence type="ECO:0000313" key="4">
    <source>
        <dbReference type="EMBL" id="SPP97656.1"/>
    </source>
</evidence>
<dbReference type="RefSeq" id="WP_145987045.1">
    <property type="nucleotide sequence ID" value="NZ_JAGIKT010000053.1"/>
</dbReference>
<dbReference type="EMBL" id="LS398110">
    <property type="protein sequence ID" value="SPP97656.1"/>
    <property type="molecule type" value="Genomic_DNA"/>
</dbReference>
<name>A0A2U3Q8H7_9BRAD</name>
<dbReference type="Pfam" id="PF18932">
    <property type="entry name" value="DUF5681"/>
    <property type="match status" value="1"/>
</dbReference>
<protein>
    <recommendedName>
        <fullName evidence="2">DUF5681 domain-containing protein</fullName>
    </recommendedName>
</protein>
<keyword evidence="6" id="KW-1185">Reference proteome</keyword>
<dbReference type="InterPro" id="IPR043736">
    <property type="entry name" value="DUF5681"/>
</dbReference>
<dbReference type="AlphaFoldDB" id="A0A2U3Q8H7"/>
<evidence type="ECO:0000313" key="3">
    <source>
        <dbReference type="EMBL" id="MBP0113888.1"/>
    </source>
</evidence>